<dbReference type="Gene3D" id="1.10.340.70">
    <property type="match status" value="1"/>
</dbReference>
<dbReference type="CDD" id="cd01647">
    <property type="entry name" value="RT_LTR"/>
    <property type="match status" value="1"/>
</dbReference>
<dbReference type="Pfam" id="PF17921">
    <property type="entry name" value="Integrase_H2C2"/>
    <property type="match status" value="1"/>
</dbReference>
<evidence type="ECO:0000256" key="1">
    <source>
        <dbReference type="ARBA" id="ARBA00022670"/>
    </source>
</evidence>
<name>A0A2B4RI22_STYPI</name>
<feature type="compositionally biased region" description="Basic and acidic residues" evidence="5">
    <location>
        <begin position="1187"/>
        <end position="1200"/>
    </location>
</feature>
<dbReference type="InterPro" id="IPR043502">
    <property type="entry name" value="DNA/RNA_pol_sf"/>
</dbReference>
<dbReference type="Proteomes" id="UP000225706">
    <property type="component" value="Unassembled WGS sequence"/>
</dbReference>
<dbReference type="InterPro" id="IPR001878">
    <property type="entry name" value="Znf_CCHC"/>
</dbReference>
<keyword evidence="4" id="KW-0479">Metal-binding</keyword>
<keyword evidence="3" id="KW-0238">DNA-binding</keyword>
<evidence type="ECO:0000256" key="2">
    <source>
        <dbReference type="ARBA" id="ARBA00022750"/>
    </source>
</evidence>
<dbReference type="CDD" id="cd09274">
    <property type="entry name" value="RNase_HI_RT_Ty3"/>
    <property type="match status" value="1"/>
</dbReference>
<dbReference type="Pfam" id="PF00078">
    <property type="entry name" value="RVT_1"/>
    <property type="match status" value="1"/>
</dbReference>
<dbReference type="Gene3D" id="4.10.60.10">
    <property type="entry name" value="Zinc finger, CCHC-type"/>
    <property type="match status" value="1"/>
</dbReference>
<reference evidence="7" key="1">
    <citation type="journal article" date="2017" name="J. ISSAAS">
        <title>Comparative analysis of the genomes of Stylophora pistillata and Acropora digitifera provides evidence for extensive differences between species of corals.</title>
        <authorList>
            <person name="Voolstra C.R."/>
            <person name="Li Y."/>
            <person name="Liew Y.J."/>
            <person name="Baumgarten S."/>
            <person name="Zoccola D."/>
            <person name="Flot J.-F."/>
            <person name="Tambutte S."/>
            <person name="Allemand D."/>
            <person name="Aranda M."/>
        </authorList>
    </citation>
    <scope>NUCLEOTIDE SEQUENCE</scope>
    <source>
        <strain evidence="7">CSM Monaco</strain>
        <tissue evidence="7">Whole animal</tissue>
    </source>
</reference>
<comment type="caution">
    <text evidence="7">The sequence shown here is derived from an EMBL/GenBank/DDBJ whole genome shotgun (WGS) entry which is preliminary data.</text>
</comment>
<feature type="region of interest" description="Disordered" evidence="5">
    <location>
        <begin position="1178"/>
        <end position="1202"/>
    </location>
</feature>
<dbReference type="Gene3D" id="3.30.70.270">
    <property type="match status" value="2"/>
</dbReference>
<keyword evidence="8" id="KW-1185">Reference proteome</keyword>
<dbReference type="GO" id="GO:0003677">
    <property type="term" value="F:DNA binding"/>
    <property type="evidence" value="ECO:0007669"/>
    <property type="project" value="UniProtKB-KW"/>
</dbReference>
<dbReference type="PANTHER" id="PTHR37984">
    <property type="entry name" value="PROTEIN CBG26694"/>
    <property type="match status" value="1"/>
</dbReference>
<gene>
    <name evidence="7" type="primary">pol</name>
    <name evidence="7" type="ORF">AWC38_SpisGene19862</name>
</gene>
<evidence type="ECO:0000313" key="8">
    <source>
        <dbReference type="Proteomes" id="UP000225706"/>
    </source>
</evidence>
<evidence type="ECO:0000259" key="6">
    <source>
        <dbReference type="PROSITE" id="PS50158"/>
    </source>
</evidence>
<protein>
    <submittedName>
        <fullName evidence="7">Retrovirus-related Pol polyprotein from transposon 17.6</fullName>
    </submittedName>
</protein>
<dbReference type="GO" id="GO:0008270">
    <property type="term" value="F:zinc ion binding"/>
    <property type="evidence" value="ECO:0007669"/>
    <property type="project" value="UniProtKB-KW"/>
</dbReference>
<keyword evidence="4" id="KW-0863">Zinc-finger</keyword>
<dbReference type="FunFam" id="3.30.70.270:FF:000026">
    <property type="entry name" value="Transposon Ty3-G Gag-Pol polyprotein"/>
    <property type="match status" value="1"/>
</dbReference>
<dbReference type="Gene3D" id="3.10.10.10">
    <property type="entry name" value="HIV Type 1 Reverse Transcriptase, subunit A, domain 1"/>
    <property type="match status" value="1"/>
</dbReference>
<feature type="domain" description="CCHC-type" evidence="6">
    <location>
        <begin position="198"/>
        <end position="214"/>
    </location>
</feature>
<feature type="region of interest" description="Disordered" evidence="5">
    <location>
        <begin position="147"/>
        <end position="171"/>
    </location>
</feature>
<dbReference type="Pfam" id="PF17919">
    <property type="entry name" value="RT_RNaseH_2"/>
    <property type="match status" value="1"/>
</dbReference>
<evidence type="ECO:0000256" key="5">
    <source>
        <dbReference type="SAM" id="MobiDB-lite"/>
    </source>
</evidence>
<dbReference type="AlphaFoldDB" id="A0A2B4RI22"/>
<dbReference type="InterPro" id="IPR036875">
    <property type="entry name" value="Znf_CCHC_sf"/>
</dbReference>
<dbReference type="GO" id="GO:0004190">
    <property type="term" value="F:aspartic-type endopeptidase activity"/>
    <property type="evidence" value="ECO:0007669"/>
    <property type="project" value="UniProtKB-KW"/>
</dbReference>
<accession>A0A2B4RI22</accession>
<dbReference type="SMART" id="SM00343">
    <property type="entry name" value="ZnF_C2HC"/>
    <property type="match status" value="2"/>
</dbReference>
<dbReference type="FunFam" id="1.10.340.70:FF:000003">
    <property type="entry name" value="Protein CBG25708"/>
    <property type="match status" value="1"/>
</dbReference>
<keyword evidence="2" id="KW-0378">Hydrolase</keyword>
<dbReference type="InterPro" id="IPR000477">
    <property type="entry name" value="RT_dom"/>
</dbReference>
<dbReference type="SUPFAM" id="SSF57756">
    <property type="entry name" value="Retrovirus zinc finger-like domains"/>
    <property type="match status" value="1"/>
</dbReference>
<evidence type="ECO:0000256" key="3">
    <source>
        <dbReference type="ARBA" id="ARBA00023125"/>
    </source>
</evidence>
<sequence>MPEGKAGRTHIRSLNLTTEEKGDPSVLFKKFVEWTKPKSNVLAAASNFRRLEQGDLSLAEYIDKATILCDQCEYPPEARDRLLRDAIVIGLCSKEAYYKCIEKGSELTPEEAIEIAQNQDATTHQVGYMRPEFKGEPLQMEVHKLQGNRQSRANQNRQQQQRPASSDRKQGRSKRETCFYCGAKPSHPKRECPAKKAKCFKCGKEGHYGSVCKSKSKDARVNELQVQSTTASECTDCVLNEYEPVYLNAPIHHLKTVTVESLNHPKPEPHIRPLWLSQEFPSQIFQIDCEVDIGASCNILPLYKAKALFGNDLKLGKPTVNLKGYNDSPVENLGSCIVYLYHGNKIFRVLCEVADSKGHMILGRKQALIMEYVNFPEIQKPGVQAKTDRSIKTIVEEPTKTTNGPVIPRLQKCTDPVVPVIQSSTNEKITIKGKTHSLPTTKDYLLQEYGDVFQGIGTLPGGPYRTQLKEGYNSVQHPPRQVAVSLKPPYKAELERLTQLGVIKEVRERSEWITSIVPVKKPDGSLRLCLDPKDLNRAIKRNQWYSRTVDDILPELANSKYFSLLDAKSEYWHVSLDKESSYLTTFHTPWGKYRWLRLPFGLKFQCKQICVQVSRLHILRRKTYPAGYKIDPKKVQAITEMKPPDNLQDLQSFLGLVNYLNRFSPSLADLTAPLTTLCKKDTLFTWESSQQTAFEAIKKEITSAPVLAYFDQSKASTIQSDASKKGLGAVLLQDDKPVIYASRALTETEQSYSNIERELLSVVFALETFHHYLYGYTATVQTDHKPLVSVWKKSIVCNSPRLQRLLLRLSQYDVNIEYLKGKDNVVADALSRVSPQPTPKEGEDKEDFVPVHMLTEEIPAGSTRVGDFRRATAEDTISGLLIQVVANGWPELKKDCHQLLVDYWNYREEISAENGLLFKGHRPIVPEKLRSRVLQTIHEGHFGFEKMQLRAREAVFWPGITLDLLQTAQGCEVCQTFSRSPQRETMLPHEVPQGPWEKLGIDFFEFQSTTYLLIADYYSRFPVIRKSNAFIERTVQTVKQCMRKCAAAGHDPNLAMLVYRATPLTTSIPSPAELLNGRKYRALLPTKSPIQNPRYQVVREQMVKDKNKVCEHYKKNARDVPSLPQNQRVYVQVHPQYNQWTPATVTKTPVASQPRSYSVETIKGAQFVRNRRFLRPAQEITPVPADSMKRDDNSSSERPSRVITRPKRLIETI</sequence>
<dbReference type="OrthoDB" id="5986352at2759"/>
<evidence type="ECO:0000256" key="4">
    <source>
        <dbReference type="PROSITE-ProRule" id="PRU00047"/>
    </source>
</evidence>
<dbReference type="InterPro" id="IPR050951">
    <property type="entry name" value="Retrovirus_Pol_polyprotein"/>
</dbReference>
<dbReference type="InterPro" id="IPR041577">
    <property type="entry name" value="RT_RNaseH_2"/>
</dbReference>
<keyword evidence="1" id="KW-0645">Protease</keyword>
<dbReference type="SUPFAM" id="SSF56672">
    <property type="entry name" value="DNA/RNA polymerases"/>
    <property type="match status" value="1"/>
</dbReference>
<evidence type="ECO:0000313" key="7">
    <source>
        <dbReference type="EMBL" id="PFX15902.1"/>
    </source>
</evidence>
<organism evidence="7 8">
    <name type="scientific">Stylophora pistillata</name>
    <name type="common">Smooth cauliflower coral</name>
    <dbReference type="NCBI Taxonomy" id="50429"/>
    <lineage>
        <taxon>Eukaryota</taxon>
        <taxon>Metazoa</taxon>
        <taxon>Cnidaria</taxon>
        <taxon>Anthozoa</taxon>
        <taxon>Hexacorallia</taxon>
        <taxon>Scleractinia</taxon>
        <taxon>Astrocoeniina</taxon>
        <taxon>Pocilloporidae</taxon>
        <taxon>Stylophora</taxon>
    </lineage>
</organism>
<dbReference type="InterPro" id="IPR041588">
    <property type="entry name" value="Integrase_H2C2"/>
</dbReference>
<dbReference type="FunFam" id="3.10.20.370:FF:000001">
    <property type="entry name" value="Retrovirus-related Pol polyprotein from transposon 17.6-like protein"/>
    <property type="match status" value="1"/>
</dbReference>
<dbReference type="PANTHER" id="PTHR37984:SF8">
    <property type="entry name" value="CCHC-TYPE DOMAIN-CONTAINING PROTEIN"/>
    <property type="match status" value="1"/>
</dbReference>
<dbReference type="PROSITE" id="PS50158">
    <property type="entry name" value="ZF_CCHC"/>
    <property type="match status" value="1"/>
</dbReference>
<dbReference type="EMBL" id="LSMT01000598">
    <property type="protein sequence ID" value="PFX15902.1"/>
    <property type="molecule type" value="Genomic_DNA"/>
</dbReference>
<feature type="compositionally biased region" description="Low complexity" evidence="5">
    <location>
        <begin position="147"/>
        <end position="162"/>
    </location>
</feature>
<proteinExistence type="predicted"/>
<keyword evidence="2" id="KW-0064">Aspartyl protease</keyword>
<keyword evidence="4" id="KW-0862">Zinc</keyword>
<dbReference type="GO" id="GO:0006508">
    <property type="term" value="P:proteolysis"/>
    <property type="evidence" value="ECO:0007669"/>
    <property type="project" value="UniProtKB-KW"/>
</dbReference>
<dbReference type="InterPro" id="IPR043128">
    <property type="entry name" value="Rev_trsase/Diguanyl_cyclase"/>
</dbReference>